<dbReference type="Gene3D" id="2.160.20.10">
    <property type="entry name" value="Single-stranded right-handed beta-helix, Pectin lyase-like"/>
    <property type="match status" value="1"/>
</dbReference>
<dbReference type="InterPro" id="IPR024535">
    <property type="entry name" value="RHGA/B-epi-like_pectate_lyase"/>
</dbReference>
<organism evidence="3 4">
    <name type="scientific">Paenibacillus eucommiae</name>
    <dbReference type="NCBI Taxonomy" id="1355755"/>
    <lineage>
        <taxon>Bacteria</taxon>
        <taxon>Bacillati</taxon>
        <taxon>Bacillota</taxon>
        <taxon>Bacilli</taxon>
        <taxon>Bacillales</taxon>
        <taxon>Paenibacillaceae</taxon>
        <taxon>Paenibacillus</taxon>
    </lineage>
</organism>
<dbReference type="PROSITE" id="PS51318">
    <property type="entry name" value="TAT"/>
    <property type="match status" value="1"/>
</dbReference>
<evidence type="ECO:0000313" key="4">
    <source>
        <dbReference type="Proteomes" id="UP001519287"/>
    </source>
</evidence>
<dbReference type="InterPro" id="IPR006311">
    <property type="entry name" value="TAT_signal"/>
</dbReference>
<feature type="signal peptide" evidence="1">
    <location>
        <begin position="1"/>
        <end position="28"/>
    </location>
</feature>
<dbReference type="Pfam" id="PF12708">
    <property type="entry name" value="Pect-lyase_RHGA_epim"/>
    <property type="match status" value="1"/>
</dbReference>
<dbReference type="InterPro" id="IPR011050">
    <property type="entry name" value="Pectin_lyase_fold/virulence"/>
</dbReference>
<accession>A0ABS4JAI4</accession>
<evidence type="ECO:0000256" key="1">
    <source>
        <dbReference type="SAM" id="SignalP"/>
    </source>
</evidence>
<dbReference type="RefSeq" id="WP_209979662.1">
    <property type="nucleotide sequence ID" value="NZ_JAGGLB010000059.1"/>
</dbReference>
<evidence type="ECO:0000259" key="2">
    <source>
        <dbReference type="Pfam" id="PF12708"/>
    </source>
</evidence>
<evidence type="ECO:0000313" key="3">
    <source>
        <dbReference type="EMBL" id="MBP1996852.1"/>
    </source>
</evidence>
<protein>
    <recommendedName>
        <fullName evidence="2">Rhamnogalacturonase A/B/Epimerase-like pectate lyase domain-containing protein</fullName>
    </recommendedName>
</protein>
<sequence>MDDKKSVNSKMTRRKLLASIGMAGVAIAAESVLPKSMNRTANAEATTVTNAVYGDQASLLGGGTNSYSGLAGGISCVETANIADLRSLLAPTVGTIYYVTDYGQEGHFYYDSADSVSVDNTGTILVSSGGARFKRIFDRCSVDVKWFGAKGDGSTDDSLAINSANAFAASIGARLVFPAGTYQGYLLTPTTSWASECGATVRNSRNDLTYANDDNRKFAR</sequence>
<gene>
    <name evidence="3" type="ORF">J2Z66_008530</name>
</gene>
<feature type="chain" id="PRO_5047487289" description="Rhamnogalacturonase A/B/Epimerase-like pectate lyase domain-containing protein" evidence="1">
    <location>
        <begin position="29"/>
        <end position="220"/>
    </location>
</feature>
<dbReference type="EMBL" id="JAGGLB010000059">
    <property type="protein sequence ID" value="MBP1996852.1"/>
    <property type="molecule type" value="Genomic_DNA"/>
</dbReference>
<dbReference type="Proteomes" id="UP001519287">
    <property type="component" value="Unassembled WGS sequence"/>
</dbReference>
<proteinExistence type="predicted"/>
<feature type="domain" description="Rhamnogalacturonase A/B/Epimerase-like pectate lyase" evidence="2">
    <location>
        <begin position="142"/>
        <end position="182"/>
    </location>
</feature>
<dbReference type="SUPFAM" id="SSF51126">
    <property type="entry name" value="Pectin lyase-like"/>
    <property type="match status" value="1"/>
</dbReference>
<keyword evidence="1" id="KW-0732">Signal</keyword>
<keyword evidence="4" id="KW-1185">Reference proteome</keyword>
<comment type="caution">
    <text evidence="3">The sequence shown here is derived from an EMBL/GenBank/DDBJ whole genome shotgun (WGS) entry which is preliminary data.</text>
</comment>
<name>A0ABS4JAI4_9BACL</name>
<dbReference type="InterPro" id="IPR012334">
    <property type="entry name" value="Pectin_lyas_fold"/>
</dbReference>
<reference evidence="3 4" key="1">
    <citation type="submission" date="2021-03" db="EMBL/GenBank/DDBJ databases">
        <title>Genomic Encyclopedia of Type Strains, Phase IV (KMG-IV): sequencing the most valuable type-strain genomes for metagenomic binning, comparative biology and taxonomic classification.</title>
        <authorList>
            <person name="Goeker M."/>
        </authorList>
    </citation>
    <scope>NUCLEOTIDE SEQUENCE [LARGE SCALE GENOMIC DNA]</scope>
    <source>
        <strain evidence="3 4">DSM 26048</strain>
    </source>
</reference>